<feature type="coiled-coil region" evidence="1">
    <location>
        <begin position="856"/>
        <end position="893"/>
    </location>
</feature>
<dbReference type="Proteomes" id="UP000812966">
    <property type="component" value="Unassembled WGS sequence"/>
</dbReference>
<dbReference type="AlphaFoldDB" id="A0A8K0JNQ3"/>
<feature type="compositionally biased region" description="Basic and acidic residues" evidence="2">
    <location>
        <begin position="487"/>
        <end position="498"/>
    </location>
</feature>
<evidence type="ECO:0000313" key="3">
    <source>
        <dbReference type="EMBL" id="KAG7562521.1"/>
    </source>
</evidence>
<proteinExistence type="predicted"/>
<feature type="region of interest" description="Disordered" evidence="2">
    <location>
        <begin position="487"/>
        <end position="543"/>
    </location>
</feature>
<evidence type="ECO:0000256" key="2">
    <source>
        <dbReference type="SAM" id="MobiDB-lite"/>
    </source>
</evidence>
<feature type="region of interest" description="Disordered" evidence="2">
    <location>
        <begin position="663"/>
        <end position="710"/>
    </location>
</feature>
<feature type="compositionally biased region" description="Gly residues" evidence="2">
    <location>
        <begin position="211"/>
        <end position="224"/>
    </location>
</feature>
<dbReference type="GO" id="GO:0032007">
    <property type="term" value="P:negative regulation of TOR signaling"/>
    <property type="evidence" value="ECO:0007669"/>
    <property type="project" value="TreeGrafter"/>
</dbReference>
<dbReference type="GO" id="GO:0051726">
    <property type="term" value="P:regulation of cell cycle"/>
    <property type="evidence" value="ECO:0007669"/>
    <property type="project" value="TreeGrafter"/>
</dbReference>
<accession>A0A8K0JNQ3</accession>
<sequence length="903" mass="98518">MSAPAEPTLRALLEAQVIPNEGLEDKCLDTKLSELSGDDISTILDHVNVLYIPSPSIRIHILPFLSHLFLAHPAHSSLFPASSFFPTLALSLLLDPSSRILEQGLRLLNIVLPGSIVPSSAKLGDLLAILGKAAMFMSSQTTMRGKKDTFFASPSASEQMRRRRSSSGAGNGGVGVGAGLLSPLRGMKELPIVDDETSAHPGRGQESVLGLGLGSGSGMTGEGTGNSSSHNDNDNENHKHKSDGMMTGRSIDTVSAMSENSNEDKLMGLSLSPPSFMGMHHPHSHHPMNRSSLQPAPGVGWKTYHDPVGGLYGVDEAQEVFELYHHHHQSRQTGLHHAGHSRTRSAGNPTSPSATSSSAPTNQGQPYSTSTSSSTSVLAEYLSLLYTVFPLNLVRFISDPAGYLGEKGVACPFALSGGWKDVWKEGEMARLTSPYMKSFLFNPALLSGTPKTELDGIANRFGKTEADEIVGLAGSLLAILPAPGLVETEHETSTEKSQADQQRPQLPPRSMTELTDNTSTSMSMSMTPGGSPGRSMKTVRHRRSSELAIPVTGTNPLTAMSISIAGPSRTGVNAYAPVPAHPIAIRPMGGLGVGLGSGNEGEAERLRKQVEVLTLDLAHQKKLAGMYLQHVNRLYQSAVSARSGEAEQQNLYNHIKDQERLAEQKNRELQSVKDELARTRKSSSEEKARLSAKMAENRDLKKQVSQKQGARNDEILDRESLITHLKTELIKEKEKSFKLDNRLREAEPKIKKIGDYEQQIDKFEENQLLWDDDLKKLQDYKDAIDKMTSAFVQMQHHTKAMQDEHDGLVDQVRSLKGELEDAKINHDILRKKSGSSEAQDGEDNLSGKPSFLLNEIETLRKKVEASQIRVHDLEQELLEANADQEELEFLRKVRAQGKSSMLA</sequence>
<keyword evidence="1" id="KW-0175">Coiled coil</keyword>
<feature type="compositionally biased region" description="Low complexity" evidence="2">
    <location>
        <begin position="345"/>
        <end position="372"/>
    </location>
</feature>
<evidence type="ECO:0000313" key="4">
    <source>
        <dbReference type="Proteomes" id="UP000812966"/>
    </source>
</evidence>
<feature type="coiled-coil region" evidence="1">
    <location>
        <begin position="805"/>
        <end position="832"/>
    </location>
</feature>
<feature type="region of interest" description="Disordered" evidence="2">
    <location>
        <begin position="147"/>
        <end position="177"/>
    </location>
</feature>
<feature type="region of interest" description="Disordered" evidence="2">
    <location>
        <begin position="195"/>
        <end position="247"/>
    </location>
</feature>
<organism evidence="3 4">
    <name type="scientific">Filobasidium floriforme</name>
    <dbReference type="NCBI Taxonomy" id="5210"/>
    <lineage>
        <taxon>Eukaryota</taxon>
        <taxon>Fungi</taxon>
        <taxon>Dikarya</taxon>
        <taxon>Basidiomycota</taxon>
        <taxon>Agaricomycotina</taxon>
        <taxon>Tremellomycetes</taxon>
        <taxon>Filobasidiales</taxon>
        <taxon>Filobasidiaceae</taxon>
        <taxon>Filobasidium</taxon>
    </lineage>
</organism>
<dbReference type="PANTHER" id="PTHR15154">
    <property type="entry name" value="HAMARTIN"/>
    <property type="match status" value="1"/>
</dbReference>
<dbReference type="InterPro" id="IPR007483">
    <property type="entry name" value="Hamartin"/>
</dbReference>
<name>A0A8K0JNQ3_9TREE</name>
<dbReference type="GO" id="GO:0033596">
    <property type="term" value="C:TSC1-TSC2 complex"/>
    <property type="evidence" value="ECO:0007669"/>
    <property type="project" value="TreeGrafter"/>
</dbReference>
<keyword evidence="4" id="KW-1185">Reference proteome</keyword>
<feature type="compositionally biased region" description="Low complexity" evidence="2">
    <location>
        <begin position="518"/>
        <end position="529"/>
    </location>
</feature>
<gene>
    <name evidence="3" type="ORF">FFLO_01995</name>
</gene>
<evidence type="ECO:0000256" key="1">
    <source>
        <dbReference type="SAM" id="Coils"/>
    </source>
</evidence>
<comment type="caution">
    <text evidence="3">The sequence shown here is derived from an EMBL/GenBank/DDBJ whole genome shotgun (WGS) entry which is preliminary data.</text>
</comment>
<protein>
    <submittedName>
        <fullName evidence="3">Uncharacterized protein</fullName>
    </submittedName>
</protein>
<dbReference type="PANTHER" id="PTHR15154:SF2">
    <property type="entry name" value="HAMARTIN"/>
    <property type="match status" value="1"/>
</dbReference>
<reference evidence="3" key="1">
    <citation type="submission" date="2020-04" db="EMBL/GenBank/DDBJ databases">
        <title>Analysis of mating type loci in Filobasidium floriforme.</title>
        <authorList>
            <person name="Nowrousian M."/>
        </authorList>
    </citation>
    <scope>NUCLEOTIDE SEQUENCE</scope>
    <source>
        <strain evidence="3">CBS 6242</strain>
    </source>
</reference>
<dbReference type="EMBL" id="JABELV010000030">
    <property type="protein sequence ID" value="KAG7562521.1"/>
    <property type="molecule type" value="Genomic_DNA"/>
</dbReference>
<feature type="region of interest" description="Disordered" evidence="2">
    <location>
        <begin position="326"/>
        <end position="372"/>
    </location>
</feature>
<feature type="compositionally biased region" description="Basic and acidic residues" evidence="2">
    <location>
        <begin position="663"/>
        <end position="702"/>
    </location>
</feature>